<reference evidence="3" key="1">
    <citation type="submission" date="2025-08" db="UniProtKB">
        <authorList>
            <consortium name="RefSeq"/>
        </authorList>
    </citation>
    <scope>IDENTIFICATION</scope>
</reference>
<dbReference type="Proteomes" id="UP001652625">
    <property type="component" value="Chromosome 03"/>
</dbReference>
<keyword evidence="2" id="KW-1185">Reference proteome</keyword>
<name>A0ABM4BN41_HYDVU</name>
<dbReference type="InterPro" id="IPR000477">
    <property type="entry name" value="RT_dom"/>
</dbReference>
<organism evidence="2 3">
    <name type="scientific">Hydra vulgaris</name>
    <name type="common">Hydra</name>
    <name type="synonym">Hydra attenuata</name>
    <dbReference type="NCBI Taxonomy" id="6087"/>
    <lineage>
        <taxon>Eukaryota</taxon>
        <taxon>Metazoa</taxon>
        <taxon>Cnidaria</taxon>
        <taxon>Hydrozoa</taxon>
        <taxon>Hydroidolina</taxon>
        <taxon>Anthoathecata</taxon>
        <taxon>Aplanulata</taxon>
        <taxon>Hydridae</taxon>
        <taxon>Hydra</taxon>
    </lineage>
</organism>
<accession>A0ABM4BN41</accession>
<evidence type="ECO:0000313" key="3">
    <source>
        <dbReference type="RefSeq" id="XP_065650480.1"/>
    </source>
</evidence>
<feature type="domain" description="Reverse transcriptase" evidence="1">
    <location>
        <begin position="140"/>
        <end position="380"/>
    </location>
</feature>
<dbReference type="InterPro" id="IPR043502">
    <property type="entry name" value="DNA/RNA_pol_sf"/>
</dbReference>
<dbReference type="GeneID" id="136078625"/>
<sequence length="454" mass="51604">MPFSVECLLSKSLLLSKEYKKSMLSHEFLQAFIEILSIVKKLVYPAFSQRCVDKESITAEFATIFEKRLNTERLNHSSIYRQIPPYENPDEIAITDENIKVAISCLKLNKCRDHFNISAEHLKYTQCDALTQWIRKFFPLSINHGWTPTSMSTSTILPLVKSPEIKETHPLQFGFNSKSSTLHAEFVISETIKHYNNNNSPIYLCSLDAEKAFDSCNWDILFDKLYFDKNLPLQIYNTISSLYHKSSATVSYLGSKSVSFALKQGVRQGFILSPYLYNIYTEKLIETTKNDNVVGTSIHGNFTGVVAYSDDIILLSSILSGLERLITTCNIYNNLNGIKLNAVKTELLLSVKGQLTNCKITLDDHQIIPNEKLNHLGFIWDTQKSIFASLNRTSINNRVSNFQTIVQTLIQSGIRFAHPSSIIQLYTSLAVPTLTHGLELCENRESTMQRLNKL</sequence>
<dbReference type="SUPFAM" id="SSF56672">
    <property type="entry name" value="DNA/RNA polymerases"/>
    <property type="match status" value="1"/>
</dbReference>
<evidence type="ECO:0000313" key="2">
    <source>
        <dbReference type="Proteomes" id="UP001652625"/>
    </source>
</evidence>
<protein>
    <submittedName>
        <fullName evidence="3">Uncharacterized protein LOC136078625</fullName>
    </submittedName>
</protein>
<dbReference type="RefSeq" id="XP_065650480.1">
    <property type="nucleotide sequence ID" value="XM_065794408.1"/>
</dbReference>
<gene>
    <name evidence="3" type="primary">LOC136078625</name>
</gene>
<dbReference type="PANTHER" id="PTHR47027:SF20">
    <property type="entry name" value="REVERSE TRANSCRIPTASE-LIKE PROTEIN WITH RNA-DIRECTED DNA POLYMERASE DOMAIN"/>
    <property type="match status" value="1"/>
</dbReference>
<dbReference type="Pfam" id="PF00078">
    <property type="entry name" value="RVT_1"/>
    <property type="match status" value="1"/>
</dbReference>
<proteinExistence type="predicted"/>
<evidence type="ECO:0000259" key="1">
    <source>
        <dbReference type="PROSITE" id="PS50878"/>
    </source>
</evidence>
<dbReference type="PANTHER" id="PTHR47027">
    <property type="entry name" value="REVERSE TRANSCRIPTASE DOMAIN-CONTAINING PROTEIN"/>
    <property type="match status" value="1"/>
</dbReference>
<dbReference type="PROSITE" id="PS50878">
    <property type="entry name" value="RT_POL"/>
    <property type="match status" value="1"/>
</dbReference>